<dbReference type="InterPro" id="IPR012349">
    <property type="entry name" value="Split_barrel_FMN-bd"/>
</dbReference>
<evidence type="ECO:0000313" key="4">
    <source>
        <dbReference type="Proteomes" id="UP000093122"/>
    </source>
</evidence>
<evidence type="ECO:0000313" key="3">
    <source>
        <dbReference type="EMBL" id="RDY91597.1"/>
    </source>
</evidence>
<dbReference type="Proteomes" id="UP000256718">
    <property type="component" value="Unassembled WGS sequence"/>
</dbReference>
<dbReference type="Pfam" id="PF01243">
    <property type="entry name" value="PNPOx_N"/>
    <property type="match status" value="1"/>
</dbReference>
<proteinExistence type="predicted"/>
<sequence>MLNHKFLQVLKYEGVVSITSWTELAPHVTNTWNSYLTITDDQRILAPAAGMTHLENDLNNNSNIIMTLGSREVEGRDGYQGTGFRIEGTAKLLEAGSDFEIVKEKYPFLRKVLEVTPINVIQLL</sequence>
<dbReference type="AlphaFoldDB" id="A0A0E1ENS5"/>
<dbReference type="EMBL" id="MAWT01000022">
    <property type="protein sequence ID" value="OCM71452.1"/>
    <property type="molecule type" value="Genomic_DNA"/>
</dbReference>
<reference evidence="3 5" key="2">
    <citation type="journal article" date="2018" name="Emerg. Microbes Infect.">
        <title>Phenotypic and molecular analysis of nontypeable Group B streptococci: identification of cps2a and hybrid cps2a/cps5 Group B streptococcal capsule gene clusters.</title>
        <authorList>
            <person name="Alhhazmi A."/>
            <person name="Tyrrell G.J."/>
        </authorList>
    </citation>
    <scope>NUCLEOTIDE SEQUENCE [LARGE SCALE GENOMIC DNA]</scope>
    <source>
        <strain evidence="3 5">PLGBS17</strain>
    </source>
</reference>
<dbReference type="InterPro" id="IPR011576">
    <property type="entry name" value="Pyridox_Oxase_N"/>
</dbReference>
<gene>
    <name evidence="2" type="ORF">AX245_09605</name>
    <name evidence="3" type="ORF">C4618_00070</name>
</gene>
<feature type="domain" description="Pyridoxamine 5'-phosphate oxidase N-terminal" evidence="1">
    <location>
        <begin position="4"/>
        <end position="121"/>
    </location>
</feature>
<accession>A0A0E1ENS5</accession>
<dbReference type="Proteomes" id="UP000093122">
    <property type="component" value="Unassembled WGS sequence"/>
</dbReference>
<evidence type="ECO:0000259" key="1">
    <source>
        <dbReference type="Pfam" id="PF01243"/>
    </source>
</evidence>
<evidence type="ECO:0000313" key="2">
    <source>
        <dbReference type="EMBL" id="OCM71452.1"/>
    </source>
</evidence>
<name>A0A0E1ENS5_STRAG</name>
<dbReference type="KEGG" id="sage:EN72_09300"/>
<dbReference type="SUPFAM" id="SSF50475">
    <property type="entry name" value="FMN-binding split barrel"/>
    <property type="match status" value="1"/>
</dbReference>
<evidence type="ECO:0000313" key="5">
    <source>
        <dbReference type="Proteomes" id="UP000256718"/>
    </source>
</evidence>
<comment type="caution">
    <text evidence="2">The sequence shown here is derived from an EMBL/GenBank/DDBJ whole genome shotgun (WGS) entry which is preliminary data.</text>
</comment>
<organism evidence="2 4">
    <name type="scientific">Streptococcus agalactiae</name>
    <dbReference type="NCBI Taxonomy" id="1311"/>
    <lineage>
        <taxon>Bacteria</taxon>
        <taxon>Bacillati</taxon>
        <taxon>Bacillota</taxon>
        <taxon>Bacilli</taxon>
        <taxon>Lactobacillales</taxon>
        <taxon>Streptococcaceae</taxon>
        <taxon>Streptococcus</taxon>
    </lineage>
</organism>
<dbReference type="EMBL" id="QHGZ01000004">
    <property type="protein sequence ID" value="RDY91597.1"/>
    <property type="molecule type" value="Genomic_DNA"/>
</dbReference>
<reference evidence="2 4" key="1">
    <citation type="journal article" date="2016" name="Sci. Rep.">
        <title>Serotype IV Streptococcus agalactiae ST-452 has arisen from large genomic recombination events between CC23 and the hypervirulent CC17 lineages.</title>
        <authorList>
            <person name="Campisi E."/>
            <person name="Rinaudo C.D."/>
            <person name="Donati C."/>
            <person name="Barucco M."/>
            <person name="Torricelli G."/>
            <person name="Edwards M.S."/>
            <person name="Baker C.J."/>
            <person name="Margarit I."/>
            <person name="Rosini R."/>
        </authorList>
    </citation>
    <scope>NUCLEOTIDE SEQUENCE [LARGE SCALE GENOMIC DNA]</scope>
    <source>
        <strain evidence="2 4">CZ-PW-140</strain>
    </source>
</reference>
<dbReference type="Gene3D" id="2.30.110.10">
    <property type="entry name" value="Electron Transport, Fmn-binding Protein, Chain A"/>
    <property type="match status" value="1"/>
</dbReference>
<protein>
    <submittedName>
        <fullName evidence="2">FMN-binding protein</fullName>
    </submittedName>
    <submittedName>
        <fullName evidence="3">Pyridoxamine 5'-phosphate oxidase family protein</fullName>
    </submittedName>
</protein>
<dbReference type="RefSeq" id="WP_000931882.1">
    <property type="nucleotide sequence ID" value="NZ_CABFMI010000017.1"/>
</dbReference>